<evidence type="ECO:0000256" key="4">
    <source>
        <dbReference type="ARBA" id="ARBA00023163"/>
    </source>
</evidence>
<keyword evidence="2" id="KW-0805">Transcription regulation</keyword>
<evidence type="ECO:0000256" key="1">
    <source>
        <dbReference type="ARBA" id="ARBA00009437"/>
    </source>
</evidence>
<dbReference type="Proteomes" id="UP000223606">
    <property type="component" value="Chromosome 1"/>
</dbReference>
<feature type="domain" description="HTH lysR-type" evidence="5">
    <location>
        <begin position="1"/>
        <end position="58"/>
    </location>
</feature>
<dbReference type="SUPFAM" id="SSF53850">
    <property type="entry name" value="Periplasmic binding protein-like II"/>
    <property type="match status" value="1"/>
</dbReference>
<proteinExistence type="inferred from homology"/>
<keyword evidence="7" id="KW-1185">Reference proteome</keyword>
<evidence type="ECO:0000313" key="6">
    <source>
        <dbReference type="EMBL" id="SON54118.1"/>
    </source>
</evidence>
<reference evidence="7" key="1">
    <citation type="submission" date="2017-09" db="EMBL/GenBank/DDBJ databases">
        <title>Genome sequence of Nannocystis excedens DSM 71.</title>
        <authorList>
            <person name="Blom J."/>
        </authorList>
    </citation>
    <scope>NUCLEOTIDE SEQUENCE [LARGE SCALE GENOMIC DNA]</scope>
    <source>
        <strain evidence="7">type strain: E19</strain>
    </source>
</reference>
<comment type="similarity">
    <text evidence="1">Belongs to the LysR transcriptional regulatory family.</text>
</comment>
<dbReference type="Pfam" id="PF03466">
    <property type="entry name" value="LysR_substrate"/>
    <property type="match status" value="1"/>
</dbReference>
<organism evidence="6 7">
    <name type="scientific">Hartmannibacter diazotrophicus</name>
    <dbReference type="NCBI Taxonomy" id="1482074"/>
    <lineage>
        <taxon>Bacteria</taxon>
        <taxon>Pseudomonadati</taxon>
        <taxon>Pseudomonadota</taxon>
        <taxon>Alphaproteobacteria</taxon>
        <taxon>Hyphomicrobiales</taxon>
        <taxon>Pleomorphomonadaceae</taxon>
        <taxon>Hartmannibacter</taxon>
    </lineage>
</organism>
<dbReference type="SUPFAM" id="SSF46785">
    <property type="entry name" value="Winged helix' DNA-binding domain"/>
    <property type="match status" value="1"/>
</dbReference>
<dbReference type="InterPro" id="IPR036388">
    <property type="entry name" value="WH-like_DNA-bd_sf"/>
</dbReference>
<sequence length="313" mass="34802">MNLNQLRFVSALAQHGSFTKAASACAVTQPTLSNAIALLEEELGQKLFVRTTRKVTLTAFGANLLPDIERVIAAQQALVQRAAAFLSPQKRLIRIGTSPLLDARFLNLLIEPFRTAAPETDLIFYEMNMADLNRMLDKEELDFVFGVVEPQKEQRQSTFLYREPLLYVPRGKEKRPQQQDAVVRFDEIAGETFVLVPDACGLTRTIRHLFRSHRRALNEYSGEALSYQVLEQWAALGIGAAILPKSKLTADSDGGMRIIDKLGQEVLINFEAVWNRGSGRVGHLGEFAKYLREIVPAVANGLADRPKGGQLPS</sequence>
<accession>A0A2C9D1U3</accession>
<protein>
    <submittedName>
        <fullName evidence="6">Morphology and auto-aggregation control protein</fullName>
    </submittedName>
</protein>
<dbReference type="EMBL" id="LT960614">
    <property type="protein sequence ID" value="SON54118.1"/>
    <property type="molecule type" value="Genomic_DNA"/>
</dbReference>
<dbReference type="FunFam" id="1.10.10.10:FF:000001">
    <property type="entry name" value="LysR family transcriptional regulator"/>
    <property type="match status" value="1"/>
</dbReference>
<dbReference type="Pfam" id="PF00126">
    <property type="entry name" value="HTH_1"/>
    <property type="match status" value="1"/>
</dbReference>
<evidence type="ECO:0000256" key="2">
    <source>
        <dbReference type="ARBA" id="ARBA00023015"/>
    </source>
</evidence>
<dbReference type="AlphaFoldDB" id="A0A2C9D1U3"/>
<dbReference type="InterPro" id="IPR050950">
    <property type="entry name" value="HTH-type_LysR_regulators"/>
</dbReference>
<dbReference type="GO" id="GO:0003677">
    <property type="term" value="F:DNA binding"/>
    <property type="evidence" value="ECO:0007669"/>
    <property type="project" value="UniProtKB-KW"/>
</dbReference>
<dbReference type="PROSITE" id="PS50931">
    <property type="entry name" value="HTH_LYSR"/>
    <property type="match status" value="1"/>
</dbReference>
<dbReference type="RefSeq" id="WP_099554179.1">
    <property type="nucleotide sequence ID" value="NZ_LT960614.1"/>
</dbReference>
<dbReference type="PANTHER" id="PTHR30419">
    <property type="entry name" value="HTH-TYPE TRANSCRIPTIONAL REGULATOR YBHD"/>
    <property type="match status" value="1"/>
</dbReference>
<evidence type="ECO:0000256" key="3">
    <source>
        <dbReference type="ARBA" id="ARBA00023125"/>
    </source>
</evidence>
<name>A0A2C9D1U3_9HYPH</name>
<keyword evidence="4" id="KW-0804">Transcription</keyword>
<dbReference type="GO" id="GO:0003700">
    <property type="term" value="F:DNA-binding transcription factor activity"/>
    <property type="evidence" value="ECO:0007669"/>
    <property type="project" value="InterPro"/>
</dbReference>
<dbReference type="InterPro" id="IPR036390">
    <property type="entry name" value="WH_DNA-bd_sf"/>
</dbReference>
<dbReference type="InterPro" id="IPR000847">
    <property type="entry name" value="LysR_HTH_N"/>
</dbReference>
<dbReference type="CDD" id="cd05466">
    <property type="entry name" value="PBP2_LTTR_substrate"/>
    <property type="match status" value="1"/>
</dbReference>
<evidence type="ECO:0000313" key="7">
    <source>
        <dbReference type="Proteomes" id="UP000223606"/>
    </source>
</evidence>
<dbReference type="GO" id="GO:0005829">
    <property type="term" value="C:cytosol"/>
    <property type="evidence" value="ECO:0007669"/>
    <property type="project" value="TreeGrafter"/>
</dbReference>
<dbReference type="Gene3D" id="3.40.190.10">
    <property type="entry name" value="Periplasmic binding protein-like II"/>
    <property type="match status" value="2"/>
</dbReference>
<dbReference type="InterPro" id="IPR005119">
    <property type="entry name" value="LysR_subst-bd"/>
</dbReference>
<gene>
    <name evidence="6" type="primary">oxyR_1</name>
    <name evidence="6" type="ORF">HDIA_0577</name>
</gene>
<dbReference type="OrthoDB" id="9791253at2"/>
<dbReference type="KEGG" id="hdi:HDIA_0577"/>
<dbReference type="PRINTS" id="PR00039">
    <property type="entry name" value="HTHLYSR"/>
</dbReference>
<dbReference type="Gene3D" id="1.10.10.10">
    <property type="entry name" value="Winged helix-like DNA-binding domain superfamily/Winged helix DNA-binding domain"/>
    <property type="match status" value="1"/>
</dbReference>
<evidence type="ECO:0000259" key="5">
    <source>
        <dbReference type="PROSITE" id="PS50931"/>
    </source>
</evidence>
<keyword evidence="3" id="KW-0238">DNA-binding</keyword>